<protein>
    <recommendedName>
        <fullName evidence="3">RecF/RecN/SMC N-terminal domain-containing protein</fullName>
    </recommendedName>
</protein>
<proteinExistence type="predicted"/>
<dbReference type="PANTHER" id="PTHR42963">
    <property type="entry name" value="CHROMOSOME PARTITION PROTEIN MUKB"/>
    <property type="match status" value="1"/>
</dbReference>
<reference evidence="4" key="1">
    <citation type="submission" date="2018-05" db="EMBL/GenBank/DDBJ databases">
        <authorList>
            <person name="Lanie J.A."/>
            <person name="Ng W.-L."/>
            <person name="Kazmierczak K.M."/>
            <person name="Andrzejewski T.M."/>
            <person name="Davidsen T.M."/>
            <person name="Wayne K.J."/>
            <person name="Tettelin H."/>
            <person name="Glass J.I."/>
            <person name="Rusch D."/>
            <person name="Podicherti R."/>
            <person name="Tsui H.-C.T."/>
            <person name="Winkler M.E."/>
        </authorList>
    </citation>
    <scope>NUCLEOTIDE SEQUENCE</scope>
</reference>
<dbReference type="InterPro" id="IPR003395">
    <property type="entry name" value="RecF/RecN/SMC_N"/>
</dbReference>
<evidence type="ECO:0000313" key="4">
    <source>
        <dbReference type="EMBL" id="SVE56248.1"/>
    </source>
</evidence>
<accession>A0A383EJJ9</accession>
<evidence type="ECO:0000259" key="3">
    <source>
        <dbReference type="Pfam" id="PF02463"/>
    </source>
</evidence>
<gene>
    <name evidence="4" type="ORF">METZ01_LOCUS509102</name>
</gene>
<name>A0A383EJJ9_9ZZZZ</name>
<dbReference type="EMBL" id="UINC01225969">
    <property type="protein sequence ID" value="SVE56248.1"/>
    <property type="molecule type" value="Genomic_DNA"/>
</dbReference>
<dbReference type="GO" id="GO:0005737">
    <property type="term" value="C:cytoplasm"/>
    <property type="evidence" value="ECO:0007669"/>
    <property type="project" value="TreeGrafter"/>
</dbReference>
<organism evidence="4">
    <name type="scientific">marine metagenome</name>
    <dbReference type="NCBI Taxonomy" id="408172"/>
    <lineage>
        <taxon>unclassified sequences</taxon>
        <taxon>metagenomes</taxon>
        <taxon>ecological metagenomes</taxon>
    </lineage>
</organism>
<keyword evidence="2" id="KW-0238">DNA-binding</keyword>
<dbReference type="SUPFAM" id="SSF52540">
    <property type="entry name" value="P-loop containing nucleoside triphosphate hydrolases"/>
    <property type="match status" value="1"/>
</dbReference>
<keyword evidence="1" id="KW-0963">Cytoplasm</keyword>
<feature type="domain" description="RecF/RecN/SMC N-terminal" evidence="3">
    <location>
        <begin position="2"/>
        <end position="96"/>
    </location>
</feature>
<evidence type="ECO:0000256" key="1">
    <source>
        <dbReference type="ARBA" id="ARBA00022490"/>
    </source>
</evidence>
<dbReference type="GO" id="GO:0003677">
    <property type="term" value="F:DNA binding"/>
    <property type="evidence" value="ECO:0007669"/>
    <property type="project" value="UniProtKB-KW"/>
</dbReference>
<dbReference type="InterPro" id="IPR027417">
    <property type="entry name" value="P-loop_NTPase"/>
</dbReference>
<feature type="non-terminal residue" evidence="4">
    <location>
        <position position="98"/>
    </location>
</feature>
<dbReference type="Pfam" id="PF02463">
    <property type="entry name" value="SMC_N"/>
    <property type="match status" value="1"/>
</dbReference>
<dbReference type="InterPro" id="IPR050308">
    <property type="entry name" value="MukB/SMC"/>
</dbReference>
<dbReference type="Gene3D" id="3.40.50.300">
    <property type="entry name" value="P-loop containing nucleotide triphosphate hydrolases"/>
    <property type="match status" value="1"/>
</dbReference>
<evidence type="ECO:0000256" key="2">
    <source>
        <dbReference type="ARBA" id="ARBA00023125"/>
    </source>
</evidence>
<dbReference type="AlphaFoldDB" id="A0A383EJJ9"/>
<sequence length="98" mass="10846">MYISKLNLQGFKSFLNKTDLNFGEGVTAVVGPNGCGKSNIVDAIRWVLGEQKISVLRSVKMEDVIFNGTKNRKPLGFCQASMLIHNNRGILPIEYSDV</sequence>
<dbReference type="PANTHER" id="PTHR42963:SF1">
    <property type="entry name" value="DUF4476 DOMAIN-CONTAINING PROTEIN"/>
    <property type="match status" value="1"/>
</dbReference>